<dbReference type="Proteomes" id="UP001470230">
    <property type="component" value="Unassembled WGS sequence"/>
</dbReference>
<evidence type="ECO:0000313" key="4">
    <source>
        <dbReference type="EMBL" id="KAK8838737.1"/>
    </source>
</evidence>
<dbReference type="InterPro" id="IPR001936">
    <property type="entry name" value="RasGAP_dom"/>
</dbReference>
<name>A0ABR2GKY3_9EUKA</name>
<comment type="caution">
    <text evidence="3">The sequence shown here is derived from an EMBL/GenBank/DDBJ whole genome shotgun (WGS) entry which is preliminary data.</text>
</comment>
<dbReference type="Pfam" id="PF00616">
    <property type="entry name" value="RasGAP"/>
    <property type="match status" value="1"/>
</dbReference>
<dbReference type="SMART" id="SM00323">
    <property type="entry name" value="RasGAP"/>
    <property type="match status" value="1"/>
</dbReference>
<dbReference type="PANTHER" id="PTHR10194:SF60">
    <property type="entry name" value="RAS GTPASE-ACTIVATING PROTEIN RASKOL"/>
    <property type="match status" value="1"/>
</dbReference>
<evidence type="ECO:0000313" key="5">
    <source>
        <dbReference type="Proteomes" id="UP001470230"/>
    </source>
</evidence>
<reference evidence="3 5" key="1">
    <citation type="submission" date="2024-04" db="EMBL/GenBank/DDBJ databases">
        <title>Tritrichomonas musculus Genome.</title>
        <authorList>
            <person name="Alves-Ferreira E."/>
            <person name="Grigg M."/>
            <person name="Lorenzi H."/>
            <person name="Galac M."/>
        </authorList>
    </citation>
    <scope>NUCLEOTIDE SEQUENCE [LARGE SCALE GENOMIC DNA]</scope>
    <source>
        <strain evidence="3 5">EAF2021</strain>
    </source>
</reference>
<dbReference type="InterPro" id="IPR008936">
    <property type="entry name" value="Rho_GTPase_activation_prot"/>
</dbReference>
<feature type="domain" description="Ras-GAP" evidence="2">
    <location>
        <begin position="347"/>
        <end position="532"/>
    </location>
</feature>
<dbReference type="CDD" id="cd04519">
    <property type="entry name" value="RasGAP"/>
    <property type="match status" value="1"/>
</dbReference>
<dbReference type="SUPFAM" id="SSF48350">
    <property type="entry name" value="GTPase activation domain, GAP"/>
    <property type="match status" value="1"/>
</dbReference>
<dbReference type="EMBL" id="JAPFFF010000425">
    <property type="protein sequence ID" value="KAK8834331.1"/>
    <property type="molecule type" value="Genomic_DNA"/>
</dbReference>
<keyword evidence="1" id="KW-0343">GTPase activation</keyword>
<dbReference type="Gene3D" id="1.10.506.10">
    <property type="entry name" value="GTPase Activation - p120gap, domain 1"/>
    <property type="match status" value="1"/>
</dbReference>
<sequence length="634" mass="72311">MESFDVFALNGSFITAVPANKTPSRISISKQPAGFTNGVLSDYLKSSFPPNLTIPDLLQKIEDDHKTYPNLYLTRREVVLIPGEEPIKPIERVQCLKNLLSHLFETSQVDTCAQGYPNIAISTINPWQKFVLTSVINHFHRLLLNDDYYSGDKRSDFINTVYSFFIPISLKVAPVRIAAPVDLASGSLQVRPPNDCCMIVKSPTDIQVLSPDTLSWPSVEYDESSYVDGRVLHLKSVDSNDYVDLVYQPKVIKPNKDASKKKNETLNKAPLAEYNRELNPVIWRQILWPSSAPTRDSIQSCVETCISYGSDPNINAAAASGIARVVTSYDNSFSLAFYATFSDDNKDFERVLRPLLTLFISEHREMQLLKLVSYYEINRTIDLNEMFRKNNNYIRTITFYINMVSEGYKRNTIRGLYDLTAKVDTWSFDHPEEKDLEIVDNLINKSFTFLIDNIDKVPLSVRALCRYLRLLSERRFRDPKLIFRANFALVLLRFIFPALTSPVDLGLDLMTINKKELAKTIQFTKLLAFVGQNQHLTGKHQKERELMNSVIDKNSSLVTQFFEKLCEEPKGEGMKKGKDSMTISKDELIKSAVIVRDYVQKNAAVLSAYTPPLRFENIYVDELLTEFVSSVIEK</sequence>
<proteinExistence type="predicted"/>
<evidence type="ECO:0000259" key="2">
    <source>
        <dbReference type="PROSITE" id="PS50018"/>
    </source>
</evidence>
<gene>
    <name evidence="3" type="ORF">M9Y10_031361</name>
    <name evidence="4" type="ORF">M9Y10_032776</name>
</gene>
<dbReference type="InterPro" id="IPR039360">
    <property type="entry name" value="Ras_GTPase"/>
</dbReference>
<evidence type="ECO:0000313" key="3">
    <source>
        <dbReference type="EMBL" id="KAK8834331.1"/>
    </source>
</evidence>
<dbReference type="PANTHER" id="PTHR10194">
    <property type="entry name" value="RAS GTPASE-ACTIVATING PROTEINS"/>
    <property type="match status" value="1"/>
</dbReference>
<protein>
    <submittedName>
        <fullName evidence="3">Ras GTPase activating protein ira2</fullName>
    </submittedName>
</protein>
<keyword evidence="5" id="KW-1185">Reference proteome</keyword>
<accession>A0ABR2GKY3</accession>
<dbReference type="PROSITE" id="PS50018">
    <property type="entry name" value="RAS_GTPASE_ACTIV_2"/>
    <property type="match status" value="1"/>
</dbReference>
<organism evidence="3 5">
    <name type="scientific">Tritrichomonas musculus</name>
    <dbReference type="NCBI Taxonomy" id="1915356"/>
    <lineage>
        <taxon>Eukaryota</taxon>
        <taxon>Metamonada</taxon>
        <taxon>Parabasalia</taxon>
        <taxon>Tritrichomonadida</taxon>
        <taxon>Tritrichomonadidae</taxon>
        <taxon>Tritrichomonas</taxon>
    </lineage>
</organism>
<dbReference type="EMBL" id="JAPFFF010000054">
    <property type="protein sequence ID" value="KAK8838737.1"/>
    <property type="molecule type" value="Genomic_DNA"/>
</dbReference>
<evidence type="ECO:0000256" key="1">
    <source>
        <dbReference type="ARBA" id="ARBA00022468"/>
    </source>
</evidence>